<dbReference type="KEGG" id="bpg:Bathy16g01420"/>
<keyword evidence="2" id="KW-1185">Reference proteome</keyword>
<proteinExistence type="predicted"/>
<dbReference type="InterPro" id="IPR014955">
    <property type="entry name" value="DUF1826"/>
</dbReference>
<name>K8F5T7_9CHLO</name>
<evidence type="ECO:0000313" key="2">
    <source>
        <dbReference type="Proteomes" id="UP000198341"/>
    </source>
</evidence>
<sequence length="293" mass="32884">MLSALYPKLLLLSGDAPTMLSVAARRTALLPPKRMRKRITPASSSSSSAKNAFVVKPRPEVRDAFPADILRACERKSAEFEVRAELDALDPDARLLGIRDVLLEEGCSERSIQFLERDVEKVVKEYRNFFVNSSGERRRENAPERVVVSLSLLRRTLCTKLHVDYVPLRAMTTYYGRKTEVLDEHSLVNKVIASAARDASMSSRVLLPLSDALKSNAKLFEKNLVEEKGESCDILFLKGEMWESGKASVHRSPETANGGWRLVLRVDECDAVNEAEEHQKCLVDDDEECGCEE</sequence>
<organism evidence="1 2">
    <name type="scientific">Bathycoccus prasinos</name>
    <dbReference type="NCBI Taxonomy" id="41875"/>
    <lineage>
        <taxon>Eukaryota</taxon>
        <taxon>Viridiplantae</taxon>
        <taxon>Chlorophyta</taxon>
        <taxon>Mamiellophyceae</taxon>
        <taxon>Mamiellales</taxon>
        <taxon>Bathycoccaceae</taxon>
        <taxon>Bathycoccus</taxon>
    </lineage>
</organism>
<dbReference type="EMBL" id="FO082263">
    <property type="protein sequence ID" value="CCO20195.1"/>
    <property type="molecule type" value="Genomic_DNA"/>
</dbReference>
<dbReference type="OrthoDB" id="539419at2759"/>
<reference evidence="1 2" key="1">
    <citation type="submission" date="2011-10" db="EMBL/GenBank/DDBJ databases">
        <authorList>
            <person name="Genoscope - CEA"/>
        </authorList>
    </citation>
    <scope>NUCLEOTIDE SEQUENCE [LARGE SCALE GENOMIC DNA]</scope>
    <source>
        <strain evidence="1 2">RCC 1105</strain>
    </source>
</reference>
<dbReference type="RefSeq" id="XP_007508578.1">
    <property type="nucleotide sequence ID" value="XM_007508516.1"/>
</dbReference>
<accession>K8F5T7</accession>
<dbReference type="AlphaFoldDB" id="K8F5T7"/>
<dbReference type="Pfam" id="PF08856">
    <property type="entry name" value="DUF1826"/>
    <property type="match status" value="1"/>
</dbReference>
<protein>
    <submittedName>
        <fullName evidence="1">Uncharacterized protein</fullName>
    </submittedName>
</protein>
<dbReference type="Proteomes" id="UP000198341">
    <property type="component" value="Chromosome 16"/>
</dbReference>
<dbReference type="GeneID" id="19011307"/>
<gene>
    <name evidence="1" type="ordered locus">Bathy16g01420</name>
</gene>
<evidence type="ECO:0000313" key="1">
    <source>
        <dbReference type="EMBL" id="CCO20195.1"/>
    </source>
</evidence>